<proteinExistence type="predicted"/>
<protein>
    <submittedName>
        <fullName evidence="1">Uncharacterized protein</fullName>
    </submittedName>
</protein>
<dbReference type="Proteomes" id="UP001557484">
    <property type="component" value="Unassembled WGS sequence"/>
</dbReference>
<comment type="caution">
    <text evidence="1">The sequence shown here is derived from an EMBL/GenBank/DDBJ whole genome shotgun (WGS) entry which is preliminary data.</text>
</comment>
<gene>
    <name evidence="1" type="ORF">AB4875_08960</name>
</gene>
<sequence length="67" mass="7207">MSNSNHDVGTAYGAFGDDSSGYQELSESEYILSILIKWPALAQMNGLAVARPMSSDAINKTSLKEKP</sequence>
<organism evidence="1 2">
    <name type="scientific">Zhongshania arctica</name>
    <dbReference type="NCBI Taxonomy" id="3238302"/>
    <lineage>
        <taxon>Bacteria</taxon>
        <taxon>Pseudomonadati</taxon>
        <taxon>Pseudomonadota</taxon>
        <taxon>Gammaproteobacteria</taxon>
        <taxon>Cellvibrionales</taxon>
        <taxon>Spongiibacteraceae</taxon>
        <taxon>Zhongshania</taxon>
    </lineage>
</organism>
<evidence type="ECO:0000313" key="2">
    <source>
        <dbReference type="Proteomes" id="UP001557484"/>
    </source>
</evidence>
<reference evidence="1 2" key="1">
    <citation type="journal article" date="2011" name="Int. J. Syst. Evol. Microbiol.">
        <title>Zhongshania antarctica gen. nov., sp. nov. and Zhongshania guokunii sp. nov., gammaproteobacteria respectively isolated from coastal attached (fast) ice and surface seawater of the Antarctic.</title>
        <authorList>
            <person name="Li H.J."/>
            <person name="Zhang X.Y."/>
            <person name="Chen C.X."/>
            <person name="Zhang Y.J."/>
            <person name="Gao Z.M."/>
            <person name="Yu Y."/>
            <person name="Chen X.L."/>
            <person name="Chen B."/>
            <person name="Zhang Y.Z."/>
        </authorList>
    </citation>
    <scope>NUCLEOTIDE SEQUENCE [LARGE SCALE GENOMIC DNA]</scope>
    <source>
        <strain evidence="1 2">R06B22</strain>
    </source>
</reference>
<accession>A0ABV3TWB0</accession>
<name>A0ABV3TWB0_9GAMM</name>
<evidence type="ECO:0000313" key="1">
    <source>
        <dbReference type="EMBL" id="MEX1665620.1"/>
    </source>
</evidence>
<dbReference type="RefSeq" id="WP_368375721.1">
    <property type="nucleotide sequence ID" value="NZ_JBFRYB010000001.1"/>
</dbReference>
<keyword evidence="2" id="KW-1185">Reference proteome</keyword>
<dbReference type="EMBL" id="JBFRYB010000001">
    <property type="protein sequence ID" value="MEX1665620.1"/>
    <property type="molecule type" value="Genomic_DNA"/>
</dbReference>